<comment type="caution">
    <text evidence="1">The sequence shown here is derived from an EMBL/GenBank/DDBJ whole genome shotgun (WGS) entry which is preliminary data.</text>
</comment>
<accession>A0A9Q1H435</accession>
<organism evidence="1 2">
    <name type="scientific">Holothuria leucospilota</name>
    <name type="common">Black long sea cucumber</name>
    <name type="synonym">Mertensiothuria leucospilota</name>
    <dbReference type="NCBI Taxonomy" id="206669"/>
    <lineage>
        <taxon>Eukaryota</taxon>
        <taxon>Metazoa</taxon>
        <taxon>Echinodermata</taxon>
        <taxon>Eleutherozoa</taxon>
        <taxon>Echinozoa</taxon>
        <taxon>Holothuroidea</taxon>
        <taxon>Aspidochirotacea</taxon>
        <taxon>Aspidochirotida</taxon>
        <taxon>Holothuriidae</taxon>
        <taxon>Holothuria</taxon>
    </lineage>
</organism>
<dbReference type="Gene3D" id="3.30.70.1820">
    <property type="entry name" value="L1 transposable element, RRM domain"/>
    <property type="match status" value="1"/>
</dbReference>
<reference evidence="1" key="1">
    <citation type="submission" date="2021-10" db="EMBL/GenBank/DDBJ databases">
        <title>Tropical sea cucumber genome reveals ecological adaptation and Cuvierian tubules defense mechanism.</title>
        <authorList>
            <person name="Chen T."/>
        </authorList>
    </citation>
    <scope>NUCLEOTIDE SEQUENCE</scope>
    <source>
        <strain evidence="1">Nanhai2018</strain>
        <tissue evidence="1">Muscle</tissue>
    </source>
</reference>
<evidence type="ECO:0000313" key="2">
    <source>
        <dbReference type="Proteomes" id="UP001152320"/>
    </source>
</evidence>
<dbReference type="AlphaFoldDB" id="A0A9Q1H435"/>
<evidence type="ECO:0000313" key="1">
    <source>
        <dbReference type="EMBL" id="KAJ8031576.1"/>
    </source>
</evidence>
<dbReference type="OrthoDB" id="7477315at2759"/>
<proteinExistence type="predicted"/>
<name>A0A9Q1H435_HOLLE</name>
<dbReference type="Proteomes" id="UP001152320">
    <property type="component" value="Chromosome 12"/>
</dbReference>
<dbReference type="PANTHER" id="PTHR37445:SF3">
    <property type="entry name" value="ZINC FINGER PHD-TYPE DOMAIN-CONTAINING PROTEIN"/>
    <property type="match status" value="1"/>
</dbReference>
<keyword evidence="2" id="KW-1185">Reference proteome</keyword>
<protein>
    <submittedName>
        <fullName evidence="1">LINE-1 type transposase domain-containing protein 1</fullName>
    </submittedName>
</protein>
<sequence>MKMANPKTVENVTKWLKIMQKLCAVSTVHPGIIQGGKVFQMKYYKFLNAGGDQIHWFCKSCNSKALDVMKLVQGLKERNEMLEAKLDEVKGQFEEIALVRGSFAEKIREITREAVQEAKEKELRECNVAISNIKETDHGAAGDPDQEPVTDNGIVKQLIHNVLGASDVEVVSTTRVPKVKNQGETYNRKLVVKLGSVNQKHKVLRIAKRLRDNDDWQGVYISPDLTKQERKKDYELRSELKYSKFQSL</sequence>
<gene>
    <name evidence="1" type="ORF">HOLleu_24808</name>
</gene>
<dbReference type="EMBL" id="JAIZAY010000012">
    <property type="protein sequence ID" value="KAJ8031576.1"/>
    <property type="molecule type" value="Genomic_DNA"/>
</dbReference>
<dbReference type="PANTHER" id="PTHR37445">
    <property type="entry name" value="PROTEIN CBG24663"/>
    <property type="match status" value="1"/>
</dbReference>